<protein>
    <recommendedName>
        <fullName evidence="1">Aminotransferase-like plant mobile domain-containing protein</fullName>
    </recommendedName>
</protein>
<organism evidence="2 3">
    <name type="scientific">Arachis hypogaea</name>
    <name type="common">Peanut</name>
    <dbReference type="NCBI Taxonomy" id="3818"/>
    <lineage>
        <taxon>Eukaryota</taxon>
        <taxon>Viridiplantae</taxon>
        <taxon>Streptophyta</taxon>
        <taxon>Embryophyta</taxon>
        <taxon>Tracheophyta</taxon>
        <taxon>Spermatophyta</taxon>
        <taxon>Magnoliopsida</taxon>
        <taxon>eudicotyledons</taxon>
        <taxon>Gunneridae</taxon>
        <taxon>Pentapetalae</taxon>
        <taxon>rosids</taxon>
        <taxon>fabids</taxon>
        <taxon>Fabales</taxon>
        <taxon>Fabaceae</taxon>
        <taxon>Papilionoideae</taxon>
        <taxon>50 kb inversion clade</taxon>
        <taxon>dalbergioids sensu lato</taxon>
        <taxon>Dalbergieae</taxon>
        <taxon>Pterocarpus clade</taxon>
        <taxon>Arachis</taxon>
    </lineage>
</organism>
<dbReference type="PANTHER" id="PTHR46033">
    <property type="entry name" value="PROTEIN MAIN-LIKE 2"/>
    <property type="match status" value="1"/>
</dbReference>
<keyword evidence="3" id="KW-1185">Reference proteome</keyword>
<dbReference type="Proteomes" id="UP000289738">
    <property type="component" value="Chromosome B08"/>
</dbReference>
<name>A0A444Y360_ARAHY</name>
<evidence type="ECO:0000259" key="1">
    <source>
        <dbReference type="Pfam" id="PF10536"/>
    </source>
</evidence>
<dbReference type="AlphaFoldDB" id="A0A444Y360"/>
<proteinExistence type="predicted"/>
<dbReference type="PANTHER" id="PTHR46033:SF1">
    <property type="entry name" value="PROTEIN MAIN-LIKE 2"/>
    <property type="match status" value="1"/>
</dbReference>
<sequence>MVSLRHFVFHNSLITTFVECWHPETYMFHQLWGEATITLQDVMYHIGLHAHEEPVGVLYLHGFGTESTICPRQMIQQVEQSGPSLVAATTCGLSDVPWSVLGFGGACMDLLFTLQHIKRGTTDIASCILLLMSWIYQRFSQLIGLSSKGRTNTSRGSSDGVCR</sequence>
<evidence type="ECO:0000313" key="2">
    <source>
        <dbReference type="EMBL" id="RYQ96338.1"/>
    </source>
</evidence>
<reference evidence="2 3" key="1">
    <citation type="submission" date="2019-01" db="EMBL/GenBank/DDBJ databases">
        <title>Sequencing of cultivated peanut Arachis hypogaea provides insights into genome evolution and oil improvement.</title>
        <authorList>
            <person name="Chen X."/>
        </authorList>
    </citation>
    <scope>NUCLEOTIDE SEQUENCE [LARGE SCALE GENOMIC DNA]</scope>
    <source>
        <strain evidence="3">cv. Fuhuasheng</strain>
        <tissue evidence="2">Leaves</tissue>
    </source>
</reference>
<feature type="domain" description="Aminotransferase-like plant mobile" evidence="1">
    <location>
        <begin position="7"/>
        <end position="56"/>
    </location>
</feature>
<evidence type="ECO:0000313" key="3">
    <source>
        <dbReference type="Proteomes" id="UP000289738"/>
    </source>
</evidence>
<dbReference type="GO" id="GO:0010073">
    <property type="term" value="P:meristem maintenance"/>
    <property type="evidence" value="ECO:0007669"/>
    <property type="project" value="InterPro"/>
</dbReference>
<dbReference type="InterPro" id="IPR019557">
    <property type="entry name" value="AminoTfrase-like_pln_mobile"/>
</dbReference>
<dbReference type="Pfam" id="PF10536">
    <property type="entry name" value="PMD"/>
    <property type="match status" value="1"/>
</dbReference>
<gene>
    <name evidence="2" type="ORF">Ahy_B08g092062</name>
</gene>
<accession>A0A444Y360</accession>
<dbReference type="EMBL" id="SDMP01000018">
    <property type="protein sequence ID" value="RYQ96338.1"/>
    <property type="molecule type" value="Genomic_DNA"/>
</dbReference>
<comment type="caution">
    <text evidence="2">The sequence shown here is derived from an EMBL/GenBank/DDBJ whole genome shotgun (WGS) entry which is preliminary data.</text>
</comment>
<dbReference type="InterPro" id="IPR044824">
    <property type="entry name" value="MAIN-like"/>
</dbReference>